<keyword evidence="3" id="KW-1185">Reference proteome</keyword>
<evidence type="ECO:0000313" key="3">
    <source>
        <dbReference type="Proteomes" id="UP000253426"/>
    </source>
</evidence>
<evidence type="ECO:0000256" key="1">
    <source>
        <dbReference type="SAM" id="Phobius"/>
    </source>
</evidence>
<evidence type="ECO:0008006" key="4">
    <source>
        <dbReference type="Google" id="ProtNLM"/>
    </source>
</evidence>
<protein>
    <recommendedName>
        <fullName evidence="4">Tetratricopeptide repeat protein</fullName>
    </recommendedName>
</protein>
<dbReference type="Gene3D" id="1.25.40.10">
    <property type="entry name" value="Tetratricopeptide repeat domain"/>
    <property type="match status" value="1"/>
</dbReference>
<dbReference type="Proteomes" id="UP000253426">
    <property type="component" value="Unassembled WGS sequence"/>
</dbReference>
<evidence type="ECO:0000313" key="2">
    <source>
        <dbReference type="EMBL" id="RBP35134.1"/>
    </source>
</evidence>
<sequence>MSRTTLLKGCYALIAVSAFFAGFYAVAAKVIPSTTAAVVAAAILLIPGRIVGYVWRDFLRGKRDTDAKRWDEAIPLFESFLNRLKKTPSIGWLIWLSPSMYTVSADAMVKNNLGVCHLEMGRLSPAKEQLLEALKMDHLYPFPHQNLAIVAALEKDETAMQHHASEARRLGYTGSSIDKILEKSKEIYARLEPASYVRPPAVQER</sequence>
<dbReference type="AlphaFoldDB" id="A0A366H087"/>
<name>A0A366H087_9BACT</name>
<organism evidence="2 3">
    <name type="scientific">Roseimicrobium gellanilyticum</name>
    <dbReference type="NCBI Taxonomy" id="748857"/>
    <lineage>
        <taxon>Bacteria</taxon>
        <taxon>Pseudomonadati</taxon>
        <taxon>Verrucomicrobiota</taxon>
        <taxon>Verrucomicrobiia</taxon>
        <taxon>Verrucomicrobiales</taxon>
        <taxon>Verrucomicrobiaceae</taxon>
        <taxon>Roseimicrobium</taxon>
    </lineage>
</organism>
<dbReference type="InterPro" id="IPR011990">
    <property type="entry name" value="TPR-like_helical_dom_sf"/>
</dbReference>
<dbReference type="OrthoDB" id="9942411at2"/>
<gene>
    <name evidence="2" type="ORF">DES53_12610</name>
</gene>
<keyword evidence="1" id="KW-0812">Transmembrane</keyword>
<dbReference type="EMBL" id="QNRR01000026">
    <property type="protein sequence ID" value="RBP35134.1"/>
    <property type="molecule type" value="Genomic_DNA"/>
</dbReference>
<dbReference type="SUPFAM" id="SSF48452">
    <property type="entry name" value="TPR-like"/>
    <property type="match status" value="1"/>
</dbReference>
<accession>A0A366H087</accession>
<proteinExistence type="predicted"/>
<keyword evidence="1" id="KW-1133">Transmembrane helix</keyword>
<reference evidence="2 3" key="1">
    <citation type="submission" date="2018-06" db="EMBL/GenBank/DDBJ databases">
        <title>Genomic Encyclopedia of Type Strains, Phase IV (KMG-IV): sequencing the most valuable type-strain genomes for metagenomic binning, comparative biology and taxonomic classification.</title>
        <authorList>
            <person name="Goeker M."/>
        </authorList>
    </citation>
    <scope>NUCLEOTIDE SEQUENCE [LARGE SCALE GENOMIC DNA]</scope>
    <source>
        <strain evidence="2 3">DSM 25532</strain>
    </source>
</reference>
<feature type="transmembrane region" description="Helical" evidence="1">
    <location>
        <begin position="37"/>
        <end position="55"/>
    </location>
</feature>
<dbReference type="RefSeq" id="WP_113962464.1">
    <property type="nucleotide sequence ID" value="NZ_QNRR01000026.1"/>
</dbReference>
<keyword evidence="1" id="KW-0472">Membrane</keyword>
<comment type="caution">
    <text evidence="2">The sequence shown here is derived from an EMBL/GenBank/DDBJ whole genome shotgun (WGS) entry which is preliminary data.</text>
</comment>